<dbReference type="KEGG" id="mpro:BJP34_02675"/>
<evidence type="ECO:0000256" key="1">
    <source>
        <dbReference type="SAM" id="Coils"/>
    </source>
</evidence>
<gene>
    <name evidence="3" type="ORF">BJP34_02675</name>
</gene>
<dbReference type="PANTHER" id="PTHR33352:SF3">
    <property type="entry name" value="SLR1612 PROTEIN"/>
    <property type="match status" value="1"/>
</dbReference>
<reference evidence="4" key="1">
    <citation type="submission" date="2016-10" db="EMBL/GenBank/DDBJ databases">
        <title>Comparative genomics uncovers the prolific and rare metabolic potential of the cyanobacterial genus Moorea.</title>
        <authorList>
            <person name="Leao T."/>
            <person name="Castelao G."/>
            <person name="Korobeynikov A."/>
            <person name="Monroe E.A."/>
            <person name="Podell S."/>
            <person name="Glukhov E."/>
            <person name="Allen E."/>
            <person name="Gerwick W.H."/>
            <person name="Gerwick L."/>
        </authorList>
    </citation>
    <scope>NUCLEOTIDE SEQUENCE [LARGE SCALE GENOMIC DNA]</scope>
    <source>
        <strain evidence="4">PAL-8-15-08-1</strain>
    </source>
</reference>
<sequence length="270" mass="31497">MLKYDPLQYLPTSEELPSSDNTPVDNELQDLIPHLLKGILSLIWQQRYDWFFGIDMGYYYHPNQSAIVPDAFLSLGVDRRKIRPKGRQGRLSYVLWEENNTVPILAIENVSQTYNGEYDQKKLDYAELGFLYYVIYDGDSYYPRKGEPFEVHRLVDGVYVRQSGNPVWMPEIGLGIGTELGTYQDWSREWLYWYDLHGKRYPSPEERTEQAELEAAQERQRAIQAELEASQERQRAIQAEQRAAEAEQNLDALKAQLKQLGMNPEDFMNG</sequence>
<organism evidence="3 4">
    <name type="scientific">Moorena producens PAL-8-15-08-1</name>
    <dbReference type="NCBI Taxonomy" id="1458985"/>
    <lineage>
        <taxon>Bacteria</taxon>
        <taxon>Bacillati</taxon>
        <taxon>Cyanobacteriota</taxon>
        <taxon>Cyanophyceae</taxon>
        <taxon>Coleofasciculales</taxon>
        <taxon>Coleofasciculaceae</taxon>
        <taxon>Moorena</taxon>
    </lineage>
</organism>
<dbReference type="STRING" id="1458985.BJP34_02675"/>
<accession>A0A1D8TLM4</accession>
<dbReference type="SUPFAM" id="SSF52980">
    <property type="entry name" value="Restriction endonuclease-like"/>
    <property type="match status" value="1"/>
</dbReference>
<dbReference type="Proteomes" id="UP000177870">
    <property type="component" value="Chromosome"/>
</dbReference>
<dbReference type="EMBL" id="CP017599">
    <property type="protein sequence ID" value="AOW98496.1"/>
    <property type="molecule type" value="Genomic_DNA"/>
</dbReference>
<proteinExistence type="predicted"/>
<dbReference type="AlphaFoldDB" id="A0A1D8TLM4"/>
<dbReference type="PANTHER" id="PTHR33352">
    <property type="entry name" value="SLR1095 PROTEIN"/>
    <property type="match status" value="1"/>
</dbReference>
<evidence type="ECO:0000259" key="2">
    <source>
        <dbReference type="Pfam" id="PF05685"/>
    </source>
</evidence>
<dbReference type="OrthoDB" id="428258at2"/>
<name>A0A1D8TLM4_9CYAN</name>
<evidence type="ECO:0000313" key="4">
    <source>
        <dbReference type="Proteomes" id="UP000177870"/>
    </source>
</evidence>
<dbReference type="InterPro" id="IPR008538">
    <property type="entry name" value="Uma2"/>
</dbReference>
<feature type="coiled-coil region" evidence="1">
    <location>
        <begin position="206"/>
        <end position="263"/>
    </location>
</feature>
<evidence type="ECO:0000313" key="3">
    <source>
        <dbReference type="EMBL" id="AOW98496.1"/>
    </source>
</evidence>
<keyword evidence="1" id="KW-0175">Coiled coil</keyword>
<dbReference type="RefSeq" id="WP_070391003.1">
    <property type="nucleotide sequence ID" value="NZ_CP017599.1"/>
</dbReference>
<protein>
    <recommendedName>
        <fullName evidence="2">Putative restriction endonuclease domain-containing protein</fullName>
    </recommendedName>
</protein>
<feature type="domain" description="Putative restriction endonuclease" evidence="2">
    <location>
        <begin position="42"/>
        <end position="166"/>
    </location>
</feature>
<dbReference type="CDD" id="cd06260">
    <property type="entry name" value="DUF820-like"/>
    <property type="match status" value="1"/>
</dbReference>
<dbReference type="Pfam" id="PF05685">
    <property type="entry name" value="Uma2"/>
    <property type="match status" value="1"/>
</dbReference>
<dbReference type="InterPro" id="IPR011335">
    <property type="entry name" value="Restrct_endonuc-II-like"/>
</dbReference>